<evidence type="ECO:0000313" key="1">
    <source>
        <dbReference type="EMBL" id="AKO52528.1"/>
    </source>
</evidence>
<proteinExistence type="predicted"/>
<reference evidence="1 2" key="1">
    <citation type="submission" date="2015-05" db="EMBL/GenBank/DDBJ databases">
        <title>Complete genome of Marinobacter psychrophilus strain 20041T isolated from sea-ice of the Canadian Basin.</title>
        <authorList>
            <person name="Song L."/>
            <person name="Ren L."/>
            <person name="Yu Y."/>
            <person name="Wang X."/>
        </authorList>
    </citation>
    <scope>NUCLEOTIDE SEQUENCE [LARGE SCALE GENOMIC DNA]</scope>
    <source>
        <strain evidence="1 2">20041</strain>
    </source>
</reference>
<organism evidence="1 2">
    <name type="scientific">Marinobacter psychrophilus</name>
    <dbReference type="NCBI Taxonomy" id="330734"/>
    <lineage>
        <taxon>Bacteria</taxon>
        <taxon>Pseudomonadati</taxon>
        <taxon>Pseudomonadota</taxon>
        <taxon>Gammaproteobacteria</taxon>
        <taxon>Pseudomonadales</taxon>
        <taxon>Marinobacteraceae</taxon>
        <taxon>Marinobacter</taxon>
    </lineage>
</organism>
<sequence>MYRKLRKVYRRDHACLADFAHQKGSEYAAEIKGEGENKIRNNVLLTDFWSKSGNNVDHGWGFILQSHKQSLLTNAFRIFKLGNVSNIGSICL</sequence>
<accession>A0A0H4I429</accession>
<gene>
    <name evidence="1" type="ORF">ABA45_08945</name>
</gene>
<dbReference type="AlphaFoldDB" id="A0A0H4I429"/>
<dbReference type="EMBL" id="CP011494">
    <property type="protein sequence ID" value="AKO52528.1"/>
    <property type="molecule type" value="Genomic_DNA"/>
</dbReference>
<keyword evidence="2" id="KW-1185">Reference proteome</keyword>
<dbReference type="Proteomes" id="UP000036406">
    <property type="component" value="Chromosome"/>
</dbReference>
<name>A0A0H4I429_9GAMM</name>
<dbReference type="KEGG" id="mpq:ABA45_08945"/>
<dbReference type="PATRIC" id="fig|330734.3.peg.1876"/>
<protein>
    <submittedName>
        <fullName evidence="1">Uncharacterized protein</fullName>
    </submittedName>
</protein>
<evidence type="ECO:0000313" key="2">
    <source>
        <dbReference type="Proteomes" id="UP000036406"/>
    </source>
</evidence>